<dbReference type="RefSeq" id="WP_013562401.1">
    <property type="nucleotide sequence ID" value="NC_014961.1"/>
</dbReference>
<gene>
    <name evidence="1" type="ordered locus">Desmu_0875</name>
</gene>
<dbReference type="EMBL" id="CP002363">
    <property type="protein sequence ID" value="ADV65179.1"/>
    <property type="molecule type" value="Genomic_DNA"/>
</dbReference>
<dbReference type="eggNOG" id="arCOG04275">
    <property type="taxonomic scope" value="Archaea"/>
</dbReference>
<name>E8R9K3_DESM0</name>
<reference evidence="2" key="1">
    <citation type="submission" date="2010-11" db="EMBL/GenBank/DDBJ databases">
        <title>The complete genome of Desulfurococcus mucosus DSM 2162.</title>
        <authorList>
            <consortium name="US DOE Joint Genome Institute (JGI-PGF)"/>
            <person name="Lucas S."/>
            <person name="Copeland A."/>
            <person name="Lapidus A."/>
            <person name="Bruce D."/>
            <person name="Goodwin L."/>
            <person name="Pitluck S."/>
            <person name="Kyrpides N."/>
            <person name="Mavromatis K."/>
            <person name="Pagani I."/>
            <person name="Ivanova N."/>
            <person name="Ovchinnikova G."/>
            <person name="Chertkov O."/>
            <person name="Held B."/>
            <person name="Brettin T."/>
            <person name="Detter J.C."/>
            <person name="Tapia R."/>
            <person name="Han C."/>
            <person name="Land M."/>
            <person name="Hauser L."/>
            <person name="Markowitz V."/>
            <person name="Cheng J.-F."/>
            <person name="Hugenholtz P."/>
            <person name="Woyke T."/>
            <person name="Wu D."/>
            <person name="Wirth R."/>
            <person name="Bilek Y."/>
            <person name="Hader T."/>
            <person name="Klenk H.-P."/>
            <person name="Eisen J.A."/>
        </authorList>
    </citation>
    <scope>NUCLEOTIDE SEQUENCE [LARGE SCALE GENOMIC DNA]</scope>
    <source>
        <strain evidence="2">ATCC 35584 / DSM 2162 / JCM 9187 / O7/1</strain>
    </source>
</reference>
<dbReference type="Proteomes" id="UP000001068">
    <property type="component" value="Chromosome"/>
</dbReference>
<organism evidence="1 2">
    <name type="scientific">Desulfurococcus mucosus (strain ATCC 35584 / DSM 2162 / JCM 9187 / O7/1)</name>
    <dbReference type="NCBI Taxonomy" id="765177"/>
    <lineage>
        <taxon>Archaea</taxon>
        <taxon>Thermoproteota</taxon>
        <taxon>Thermoprotei</taxon>
        <taxon>Desulfurococcales</taxon>
        <taxon>Desulfurococcaceae</taxon>
        <taxon>Desulfurococcus</taxon>
    </lineage>
</organism>
<accession>E8R9K3</accession>
<dbReference type="OrthoDB" id="14523at2157"/>
<protein>
    <recommendedName>
        <fullName evidence="3">Cren protein</fullName>
    </recommendedName>
</protein>
<dbReference type="HOGENOM" id="CLU_168009_0_0_2"/>
<proteinExistence type="predicted"/>
<dbReference type="AlphaFoldDB" id="E8R9K3"/>
<dbReference type="KEGG" id="dmu:Desmu_0875"/>
<evidence type="ECO:0000313" key="1">
    <source>
        <dbReference type="EMBL" id="ADV65179.1"/>
    </source>
</evidence>
<evidence type="ECO:0000313" key="2">
    <source>
        <dbReference type="Proteomes" id="UP000001068"/>
    </source>
</evidence>
<reference evidence="1 2" key="2">
    <citation type="journal article" date="2011" name="Stand. Genomic Sci.">
        <title>Complete genome sequence of Desulfurococcus mucosus type strain (O7/1).</title>
        <authorList>
            <person name="Wirth R."/>
            <person name="Chertkov O."/>
            <person name="Held B."/>
            <person name="Lapidus A."/>
            <person name="Nolan M."/>
            <person name="Lucas S."/>
            <person name="Hammon N."/>
            <person name="Deshpande S."/>
            <person name="Cheng J.F."/>
            <person name="Tapia R."/>
            <person name="Han C."/>
            <person name="Goodwin L."/>
            <person name="Pitluck S."/>
            <person name="Liolios K."/>
            <person name="Ioanna P."/>
            <person name="Ivanova N."/>
            <person name="Mavromatis K."/>
            <person name="Mikhailova N."/>
            <person name="Pati A."/>
            <person name="Chen A."/>
            <person name="Palaniappan K."/>
            <person name="Land M."/>
            <person name="Hauser L."/>
            <person name="Chang Y.J."/>
            <person name="Jeffries C.D."/>
            <person name="Bilek Y."/>
            <person name="Hader T."/>
            <person name="Rohde M."/>
            <person name="Spring S."/>
            <person name="Sikorski J."/>
            <person name="Goker M."/>
            <person name="Woyke T."/>
            <person name="Bristow J."/>
            <person name="Eisen J.A."/>
            <person name="Markowitz V."/>
            <person name="Hugenholtz P."/>
            <person name="Kyrpides N.C."/>
            <person name="Klenk H.P."/>
        </authorList>
    </citation>
    <scope>NUCLEOTIDE SEQUENCE [LARGE SCALE GENOMIC DNA]</scope>
    <source>
        <strain evidence="2">ATCC 35584 / DSM 2162 / JCM 9187 / O7/1</strain>
    </source>
</reference>
<dbReference type="STRING" id="765177.Desmu_0875"/>
<dbReference type="GeneID" id="10153572"/>
<keyword evidence="2" id="KW-1185">Reference proteome</keyword>
<sequence length="117" mass="13253" precursor="true">MSEVEKVVPIRVASLGDLVRLAVSTMIPQQFSTYIIRFRHRDKVYLGILGVFRDYYKYYGIPVFYYYSTSPESVGDANYIIVSTGEEKIELSKNPKPGVAIPIVSIAEKPVFIPDDI</sequence>
<evidence type="ECO:0008006" key="3">
    <source>
        <dbReference type="Google" id="ProtNLM"/>
    </source>
</evidence>